<accession>A0A146KYG5</accession>
<protein>
    <submittedName>
        <fullName evidence="1">Uncharacterized protein</fullName>
    </submittedName>
</protein>
<gene>
    <name evidence="1" type="ORF">g.41515</name>
</gene>
<evidence type="ECO:0000313" key="1">
    <source>
        <dbReference type="EMBL" id="JAQ01443.1"/>
    </source>
</evidence>
<dbReference type="EMBL" id="GDHC01017186">
    <property type="protein sequence ID" value="JAQ01443.1"/>
    <property type="molecule type" value="Transcribed_RNA"/>
</dbReference>
<dbReference type="AlphaFoldDB" id="A0A146KYG5"/>
<proteinExistence type="predicted"/>
<sequence length="103" mass="11665">MIPLNPIYAVKSPFLRSDESYCVNPIIRGTFRRDTIECHIWWVKLWMFGQKNNSILGIFPGVLSVKGAVHFWDPNMDCSFFLSSQSLSESASGLNHSLVSQLS</sequence>
<organism evidence="1">
    <name type="scientific">Lygus hesperus</name>
    <name type="common">Western plant bug</name>
    <dbReference type="NCBI Taxonomy" id="30085"/>
    <lineage>
        <taxon>Eukaryota</taxon>
        <taxon>Metazoa</taxon>
        <taxon>Ecdysozoa</taxon>
        <taxon>Arthropoda</taxon>
        <taxon>Hexapoda</taxon>
        <taxon>Insecta</taxon>
        <taxon>Pterygota</taxon>
        <taxon>Neoptera</taxon>
        <taxon>Paraneoptera</taxon>
        <taxon>Hemiptera</taxon>
        <taxon>Heteroptera</taxon>
        <taxon>Panheteroptera</taxon>
        <taxon>Cimicomorpha</taxon>
        <taxon>Miridae</taxon>
        <taxon>Mirini</taxon>
        <taxon>Lygus</taxon>
    </lineage>
</organism>
<reference evidence="1" key="1">
    <citation type="journal article" date="2016" name="Gigascience">
        <title>De novo construction of an expanded transcriptome assembly for the western tarnished plant bug, Lygus hesperus.</title>
        <authorList>
            <person name="Tassone E.E."/>
            <person name="Geib S.M."/>
            <person name="Hall B."/>
            <person name="Fabrick J.A."/>
            <person name="Brent C.S."/>
            <person name="Hull J.J."/>
        </authorList>
    </citation>
    <scope>NUCLEOTIDE SEQUENCE</scope>
</reference>
<name>A0A146KYG5_LYGHE</name>